<comment type="caution">
    <text evidence="1">The sequence shown here is derived from an EMBL/GenBank/DDBJ whole genome shotgun (WGS) entry which is preliminary data.</text>
</comment>
<gene>
    <name evidence="1" type="ORF">EV195_106203</name>
</gene>
<dbReference type="OrthoDB" id="127805at2"/>
<dbReference type="Proteomes" id="UP000294564">
    <property type="component" value="Unassembled WGS sequence"/>
</dbReference>
<dbReference type="AlphaFoldDB" id="A0A4R2NSM5"/>
<evidence type="ECO:0000313" key="2">
    <source>
        <dbReference type="Proteomes" id="UP000294564"/>
    </source>
</evidence>
<evidence type="ECO:0008006" key="3">
    <source>
        <dbReference type="Google" id="ProtNLM"/>
    </source>
</evidence>
<sequence>MSSFLHITNGDSTTKILENLSIEGEIITWREMLCEGKTTRDVGSEDFWKTRFDFLHNAYKVTKKTFIDFTLKEYRNLCKQNQDEIVLWFDYDLFCQVNMLAVVSWLKKYRKGRNITIIQSGKSENRSKMVGFAHLTKEELINLYQNRVQLTQDDIEYADYIWQLYCSDSPLRLETVHKFNPSSPFIYLTEAISAHLKRFPSVNNGLNSIENTIIKTAYNSKPSSETKLIQQLLEEQDIYGFGDLQYAHKIKELKKLFSSFNPVKLNKDGIKVLNNQINYYRELRSDFSYLGGAKKYSYLYMNANDKLLKLTS</sequence>
<name>A0A4R2NSM5_9FLAO</name>
<evidence type="ECO:0000313" key="1">
    <source>
        <dbReference type="EMBL" id="TCP24395.1"/>
    </source>
</evidence>
<dbReference type="EMBL" id="SLXM01000006">
    <property type="protein sequence ID" value="TCP24395.1"/>
    <property type="molecule type" value="Genomic_DNA"/>
</dbReference>
<protein>
    <recommendedName>
        <fullName evidence="3">DUF1835 domain-containing protein</fullName>
    </recommendedName>
</protein>
<dbReference type="RefSeq" id="WP_132795066.1">
    <property type="nucleotide sequence ID" value="NZ_SLXM01000006.1"/>
</dbReference>
<organism evidence="1 2">
    <name type="scientific">Tenacibaculum skagerrakense</name>
    <dbReference type="NCBI Taxonomy" id="186571"/>
    <lineage>
        <taxon>Bacteria</taxon>
        <taxon>Pseudomonadati</taxon>
        <taxon>Bacteroidota</taxon>
        <taxon>Flavobacteriia</taxon>
        <taxon>Flavobacteriales</taxon>
        <taxon>Flavobacteriaceae</taxon>
        <taxon>Tenacibaculum</taxon>
    </lineage>
</organism>
<accession>A0A4R2NSM5</accession>
<proteinExistence type="predicted"/>
<keyword evidence="2" id="KW-1185">Reference proteome</keyword>
<reference evidence="1 2" key="1">
    <citation type="submission" date="2019-03" db="EMBL/GenBank/DDBJ databases">
        <title>Genomic Encyclopedia of Type Strains, Phase IV (KMG-IV): sequencing the most valuable type-strain genomes for metagenomic binning, comparative biology and taxonomic classification.</title>
        <authorList>
            <person name="Goeker M."/>
        </authorList>
    </citation>
    <scope>NUCLEOTIDE SEQUENCE [LARGE SCALE GENOMIC DNA]</scope>
    <source>
        <strain evidence="1 2">DSM 14836</strain>
    </source>
</reference>